<dbReference type="EMBL" id="FJOG01000011">
    <property type="protein sequence ID" value="CZR58053.1"/>
    <property type="molecule type" value="Genomic_DNA"/>
</dbReference>
<evidence type="ECO:0000313" key="2">
    <source>
        <dbReference type="EMBL" id="CZR58053.1"/>
    </source>
</evidence>
<feature type="compositionally biased region" description="Polar residues" evidence="1">
    <location>
        <begin position="132"/>
        <end position="157"/>
    </location>
</feature>
<dbReference type="OrthoDB" id="5062908at2759"/>
<feature type="region of interest" description="Disordered" evidence="1">
    <location>
        <begin position="352"/>
        <end position="385"/>
    </location>
</feature>
<feature type="compositionally biased region" description="Polar residues" evidence="1">
    <location>
        <begin position="96"/>
        <end position="117"/>
    </location>
</feature>
<evidence type="ECO:0000256" key="1">
    <source>
        <dbReference type="SAM" id="MobiDB-lite"/>
    </source>
</evidence>
<dbReference type="Proteomes" id="UP000184330">
    <property type="component" value="Unassembled WGS sequence"/>
</dbReference>
<feature type="compositionally biased region" description="Polar residues" evidence="1">
    <location>
        <begin position="68"/>
        <end position="82"/>
    </location>
</feature>
<sequence length="440" mass="48850">MFCSAVSFALSFEFYTRLHSTLTQRSYSGFPANGSNFIRAIPGFSLSQTEPNPGNHSGPFWSGEGQQYLHQDPISPNGNVQHGFSDSFSFHDSKENLTGQNIGRGSNSGSTRGPWNNELSATHLESVEMSRFPSQDSIGAQSQRTTNSYDQSRSTRMYPNVNQMTFNMPSARSDITGRSNSPANSALYTPTQPTDLQAFSNYPYPGEDNSGAHPMFHRNSNASVAHPMNVSISTGPYSLYATTGEEAFVSLTAETDLLSGQGPDVRDNMMYNPVTIMESPTLWDNADYLDESRRSSPVMFEEAWSLPPAQMTTSATNSPLDYSPSIEGISPRYVEDYPDLVELPPYTTTRDRVMRKPIGPRPSKVASDLSTRRQRVPTSDGSEDLKLVGRSSLDMDNTARDHHLYHNVTPQADGLYHCPWEKDPTSNCQHKPEKLKCNYE</sequence>
<reference evidence="2 3" key="1">
    <citation type="submission" date="2016-03" db="EMBL/GenBank/DDBJ databases">
        <authorList>
            <person name="Ploux O."/>
        </authorList>
    </citation>
    <scope>NUCLEOTIDE SEQUENCE [LARGE SCALE GENOMIC DNA]</scope>
    <source>
        <strain evidence="2 3">UAMH 11012</strain>
    </source>
</reference>
<dbReference type="AlphaFoldDB" id="A0A1L7WZ54"/>
<protein>
    <submittedName>
        <fullName evidence="2">Uncharacterized protein</fullName>
    </submittedName>
</protein>
<dbReference type="STRING" id="576137.A0A1L7WZ54"/>
<organism evidence="2 3">
    <name type="scientific">Phialocephala subalpina</name>
    <dbReference type="NCBI Taxonomy" id="576137"/>
    <lineage>
        <taxon>Eukaryota</taxon>
        <taxon>Fungi</taxon>
        <taxon>Dikarya</taxon>
        <taxon>Ascomycota</taxon>
        <taxon>Pezizomycotina</taxon>
        <taxon>Leotiomycetes</taxon>
        <taxon>Helotiales</taxon>
        <taxon>Mollisiaceae</taxon>
        <taxon>Phialocephala</taxon>
        <taxon>Phialocephala fortinii species complex</taxon>
    </lineage>
</organism>
<evidence type="ECO:0000313" key="3">
    <source>
        <dbReference type="Proteomes" id="UP000184330"/>
    </source>
</evidence>
<keyword evidence="3" id="KW-1185">Reference proteome</keyword>
<proteinExistence type="predicted"/>
<gene>
    <name evidence="2" type="ORF">PAC_07943</name>
</gene>
<accession>A0A1L7WZ54</accession>
<feature type="region of interest" description="Disordered" evidence="1">
    <location>
        <begin position="68"/>
        <end position="117"/>
    </location>
</feature>
<name>A0A1L7WZ54_9HELO</name>
<feature type="region of interest" description="Disordered" evidence="1">
    <location>
        <begin position="130"/>
        <end position="157"/>
    </location>
</feature>